<organism evidence="1 2">
    <name type="scientific">Nocardia vinacea</name>
    <dbReference type="NCBI Taxonomy" id="96468"/>
    <lineage>
        <taxon>Bacteria</taxon>
        <taxon>Bacillati</taxon>
        <taxon>Actinomycetota</taxon>
        <taxon>Actinomycetes</taxon>
        <taxon>Mycobacteriales</taxon>
        <taxon>Nocardiaceae</taxon>
        <taxon>Nocardia</taxon>
    </lineage>
</organism>
<protein>
    <submittedName>
        <fullName evidence="1">DUF6301 family protein</fullName>
    </submittedName>
</protein>
<gene>
    <name evidence="1" type="ORF">OG563_18230</name>
</gene>
<name>A0ABZ1Z792_9NOCA</name>
<sequence>MTGWRTLDDTEIIELALRLRSLDWSWRLADVPELAAEFGWHVERIGPHSVSVDVGFGLDSGGVDGWDGQAHHIVQSVTDSDSDEADSVWDAFVRMTRALTDALGAPTMRIPGEYPQVRWAGPQQTLALKAFPSVVNLELVPNEQLALDDEGDALAEAERS</sequence>
<proteinExistence type="predicted"/>
<dbReference type="RefSeq" id="WP_329414684.1">
    <property type="nucleotide sequence ID" value="NZ_CP109441.1"/>
</dbReference>
<accession>A0ABZ1Z792</accession>
<dbReference type="InterPro" id="IPR046268">
    <property type="entry name" value="DUF6301"/>
</dbReference>
<dbReference type="Pfam" id="PF19818">
    <property type="entry name" value="DUF6301"/>
    <property type="match status" value="1"/>
</dbReference>
<dbReference type="Proteomes" id="UP001432062">
    <property type="component" value="Chromosome"/>
</dbReference>
<dbReference type="EMBL" id="CP109441">
    <property type="protein sequence ID" value="WUV49957.1"/>
    <property type="molecule type" value="Genomic_DNA"/>
</dbReference>
<reference evidence="1" key="1">
    <citation type="submission" date="2022-10" db="EMBL/GenBank/DDBJ databases">
        <title>The complete genomes of actinobacterial strains from the NBC collection.</title>
        <authorList>
            <person name="Joergensen T.S."/>
            <person name="Alvarez Arevalo M."/>
            <person name="Sterndorff E.B."/>
            <person name="Faurdal D."/>
            <person name="Vuksanovic O."/>
            <person name="Mourched A.-S."/>
            <person name="Charusanti P."/>
            <person name="Shaw S."/>
            <person name="Blin K."/>
            <person name="Weber T."/>
        </authorList>
    </citation>
    <scope>NUCLEOTIDE SEQUENCE</scope>
    <source>
        <strain evidence="1">NBC_01482</strain>
    </source>
</reference>
<evidence type="ECO:0000313" key="2">
    <source>
        <dbReference type="Proteomes" id="UP001432062"/>
    </source>
</evidence>
<keyword evidence="2" id="KW-1185">Reference proteome</keyword>
<evidence type="ECO:0000313" key="1">
    <source>
        <dbReference type="EMBL" id="WUV49957.1"/>
    </source>
</evidence>